<proteinExistence type="predicted"/>
<evidence type="ECO:0000256" key="2">
    <source>
        <dbReference type="SAM" id="Phobius"/>
    </source>
</evidence>
<organism evidence="4 5">
    <name type="scientific">Thomasclavelia ramosa</name>
    <dbReference type="NCBI Taxonomy" id="1547"/>
    <lineage>
        <taxon>Bacteria</taxon>
        <taxon>Bacillati</taxon>
        <taxon>Bacillota</taxon>
        <taxon>Erysipelotrichia</taxon>
        <taxon>Erysipelotrichales</taxon>
        <taxon>Coprobacillaceae</taxon>
        <taxon>Thomasclavelia</taxon>
    </lineage>
</organism>
<dbReference type="Pfam" id="PF18692">
    <property type="entry name" value="DUF5640"/>
    <property type="match status" value="1"/>
</dbReference>
<name>A0A3E3ECP7_9FIRM</name>
<evidence type="ECO:0000256" key="1">
    <source>
        <dbReference type="SAM" id="MobiDB-lite"/>
    </source>
</evidence>
<dbReference type="Proteomes" id="UP000261032">
    <property type="component" value="Unassembled WGS sequence"/>
</dbReference>
<feature type="region of interest" description="Disordered" evidence="1">
    <location>
        <begin position="1"/>
        <end position="22"/>
    </location>
</feature>
<feature type="domain" description="DUF5640" evidence="3">
    <location>
        <begin position="69"/>
        <end position="150"/>
    </location>
</feature>
<gene>
    <name evidence="4" type="ORF">DXB93_13185</name>
</gene>
<keyword evidence="2" id="KW-0812">Transmembrane</keyword>
<feature type="compositionally biased region" description="Basic and acidic residues" evidence="1">
    <location>
        <begin position="11"/>
        <end position="22"/>
    </location>
</feature>
<feature type="transmembrane region" description="Helical" evidence="2">
    <location>
        <begin position="41"/>
        <end position="61"/>
    </location>
</feature>
<keyword evidence="2" id="KW-1133">Transmembrane helix</keyword>
<reference evidence="4 5" key="1">
    <citation type="submission" date="2018-08" db="EMBL/GenBank/DDBJ databases">
        <title>A genome reference for cultivated species of the human gut microbiota.</title>
        <authorList>
            <person name="Zou Y."/>
            <person name="Xue W."/>
            <person name="Luo G."/>
        </authorList>
    </citation>
    <scope>NUCLEOTIDE SEQUENCE [LARGE SCALE GENOMIC DNA]</scope>
    <source>
        <strain evidence="4 5">OM06-4</strain>
    </source>
</reference>
<sequence>MQDYQPISPGEQRHSERPLTRSERIASRNRMKKKKQNQRRMLIGGASVLLIVIIVAIILIVKGCSGATDALAGTWDLDSNTTYEFDGKGSGEMLLTLADYDFTYEIKDNQLYIDFVNESAHDATYEFSVKGDTLTLIGGEGTIGGTYELTKVHDKKADK</sequence>
<protein>
    <recommendedName>
        <fullName evidence="3">DUF5640 domain-containing protein</fullName>
    </recommendedName>
</protein>
<dbReference type="AlphaFoldDB" id="A0A3E3ECP7"/>
<evidence type="ECO:0000259" key="3">
    <source>
        <dbReference type="Pfam" id="PF18692"/>
    </source>
</evidence>
<dbReference type="InterPro" id="IPR040984">
    <property type="entry name" value="DUF5640"/>
</dbReference>
<accession>A0A3E3ECP7</accession>
<comment type="caution">
    <text evidence="4">The sequence shown here is derived from an EMBL/GenBank/DDBJ whole genome shotgun (WGS) entry which is preliminary data.</text>
</comment>
<evidence type="ECO:0000313" key="5">
    <source>
        <dbReference type="Proteomes" id="UP000261032"/>
    </source>
</evidence>
<keyword evidence="2" id="KW-0472">Membrane</keyword>
<evidence type="ECO:0000313" key="4">
    <source>
        <dbReference type="EMBL" id="RGD82946.1"/>
    </source>
</evidence>
<dbReference type="EMBL" id="QUSL01000023">
    <property type="protein sequence ID" value="RGD82946.1"/>
    <property type="molecule type" value="Genomic_DNA"/>
</dbReference>